<evidence type="ECO:0000313" key="8">
    <source>
        <dbReference type="Proteomes" id="UP000199515"/>
    </source>
</evidence>
<dbReference type="SUPFAM" id="SSF48498">
    <property type="entry name" value="Tetracyclin repressor-like, C-terminal domain"/>
    <property type="match status" value="1"/>
</dbReference>
<gene>
    <name evidence="7" type="ORF">SAMN05421504_104301</name>
</gene>
<organism evidence="7 8">
    <name type="scientific">Amycolatopsis xylanica</name>
    <dbReference type="NCBI Taxonomy" id="589385"/>
    <lineage>
        <taxon>Bacteria</taxon>
        <taxon>Bacillati</taxon>
        <taxon>Actinomycetota</taxon>
        <taxon>Actinomycetes</taxon>
        <taxon>Pseudonocardiales</taxon>
        <taxon>Pseudonocardiaceae</taxon>
        <taxon>Amycolatopsis</taxon>
    </lineage>
</organism>
<dbReference type="GO" id="GO:0003700">
    <property type="term" value="F:DNA-binding transcription factor activity"/>
    <property type="evidence" value="ECO:0007669"/>
    <property type="project" value="TreeGrafter"/>
</dbReference>
<evidence type="ECO:0000313" key="7">
    <source>
        <dbReference type="EMBL" id="SDY03857.1"/>
    </source>
</evidence>
<dbReference type="Gene3D" id="1.10.357.10">
    <property type="entry name" value="Tetracycline Repressor, domain 2"/>
    <property type="match status" value="1"/>
</dbReference>
<keyword evidence="4" id="KW-0804">Transcription</keyword>
<dbReference type="AlphaFoldDB" id="A0A1H3GL85"/>
<dbReference type="RefSeq" id="WP_245757422.1">
    <property type="nucleotide sequence ID" value="NZ_FNON01000004.1"/>
</dbReference>
<accession>A0A1H3GL85</accession>
<dbReference type="Pfam" id="PF00440">
    <property type="entry name" value="TetR_N"/>
    <property type="match status" value="1"/>
</dbReference>
<dbReference type="InterPro" id="IPR036271">
    <property type="entry name" value="Tet_transcr_reg_TetR-rel_C_sf"/>
</dbReference>
<dbReference type="STRING" id="589385.SAMN05421504_104301"/>
<dbReference type="PROSITE" id="PS50977">
    <property type="entry name" value="HTH_TETR_2"/>
    <property type="match status" value="1"/>
</dbReference>
<dbReference type="PANTHER" id="PTHR30055:SF234">
    <property type="entry name" value="HTH-TYPE TRANSCRIPTIONAL REGULATOR BETI"/>
    <property type="match status" value="1"/>
</dbReference>
<reference evidence="7 8" key="1">
    <citation type="submission" date="2016-10" db="EMBL/GenBank/DDBJ databases">
        <authorList>
            <person name="de Groot N.N."/>
        </authorList>
    </citation>
    <scope>NUCLEOTIDE SEQUENCE [LARGE SCALE GENOMIC DNA]</scope>
    <source>
        <strain evidence="7 8">CPCC 202699</strain>
    </source>
</reference>
<dbReference type="InterPro" id="IPR001647">
    <property type="entry name" value="HTH_TetR"/>
</dbReference>
<keyword evidence="8" id="KW-1185">Reference proteome</keyword>
<protein>
    <submittedName>
        <fullName evidence="7">Regulatory protein, tetR family</fullName>
    </submittedName>
</protein>
<dbReference type="SUPFAM" id="SSF46689">
    <property type="entry name" value="Homeodomain-like"/>
    <property type="match status" value="1"/>
</dbReference>
<evidence type="ECO:0000256" key="1">
    <source>
        <dbReference type="ARBA" id="ARBA00022491"/>
    </source>
</evidence>
<evidence type="ECO:0000256" key="2">
    <source>
        <dbReference type="ARBA" id="ARBA00023015"/>
    </source>
</evidence>
<name>A0A1H3GL85_9PSEU</name>
<dbReference type="Proteomes" id="UP000199515">
    <property type="component" value="Unassembled WGS sequence"/>
</dbReference>
<sequence length="199" mass="22250">MPKQVDHEQRRGQIAEALLRLTAREGLEAVSLRHVATEAGVSMGAVQHYFKTKDEMLLYALQYQDDVREQRITASLASAGDSPAPREILRACLVEIIPTDDRSTSEWLVGVAYFIRALASPSMAEVYTENLPKLFEFFADQIRRAQSSGEVSPERNPHREAEILWALADAQGTSILLGQRTPAEAVALLDYHLDRLFEA</sequence>
<dbReference type="PRINTS" id="PR00455">
    <property type="entry name" value="HTHTETR"/>
</dbReference>
<feature type="DNA-binding region" description="H-T-H motif" evidence="5">
    <location>
        <begin position="31"/>
        <end position="50"/>
    </location>
</feature>
<dbReference type="InterPro" id="IPR039538">
    <property type="entry name" value="BetI_C"/>
</dbReference>
<evidence type="ECO:0000256" key="3">
    <source>
        <dbReference type="ARBA" id="ARBA00023125"/>
    </source>
</evidence>
<evidence type="ECO:0000256" key="4">
    <source>
        <dbReference type="ARBA" id="ARBA00023163"/>
    </source>
</evidence>
<keyword evidence="1" id="KW-0678">Repressor</keyword>
<feature type="domain" description="HTH tetR-type" evidence="6">
    <location>
        <begin position="8"/>
        <end position="68"/>
    </location>
</feature>
<dbReference type="GO" id="GO:0000976">
    <property type="term" value="F:transcription cis-regulatory region binding"/>
    <property type="evidence" value="ECO:0007669"/>
    <property type="project" value="TreeGrafter"/>
</dbReference>
<keyword evidence="3 5" id="KW-0238">DNA-binding</keyword>
<dbReference type="Pfam" id="PF13977">
    <property type="entry name" value="TetR_C_6"/>
    <property type="match status" value="1"/>
</dbReference>
<evidence type="ECO:0000256" key="5">
    <source>
        <dbReference type="PROSITE-ProRule" id="PRU00335"/>
    </source>
</evidence>
<dbReference type="InterPro" id="IPR009057">
    <property type="entry name" value="Homeodomain-like_sf"/>
</dbReference>
<dbReference type="InterPro" id="IPR050109">
    <property type="entry name" value="HTH-type_TetR-like_transc_reg"/>
</dbReference>
<keyword evidence="2" id="KW-0805">Transcription regulation</keyword>
<dbReference type="PANTHER" id="PTHR30055">
    <property type="entry name" value="HTH-TYPE TRANSCRIPTIONAL REGULATOR RUTR"/>
    <property type="match status" value="1"/>
</dbReference>
<dbReference type="EMBL" id="FNON01000004">
    <property type="protein sequence ID" value="SDY03857.1"/>
    <property type="molecule type" value="Genomic_DNA"/>
</dbReference>
<proteinExistence type="predicted"/>
<evidence type="ECO:0000259" key="6">
    <source>
        <dbReference type="PROSITE" id="PS50977"/>
    </source>
</evidence>